<evidence type="ECO:0000313" key="2">
    <source>
        <dbReference type="Proteomes" id="UP001589536"/>
    </source>
</evidence>
<reference evidence="1 2" key="1">
    <citation type="submission" date="2024-09" db="EMBL/GenBank/DDBJ databases">
        <authorList>
            <person name="Sun Q."/>
            <person name="Mori K."/>
        </authorList>
    </citation>
    <scope>NUCLEOTIDE SEQUENCE [LARGE SCALE GENOMIC DNA]</scope>
    <source>
        <strain evidence="1 2">JCM 13519</strain>
    </source>
</reference>
<gene>
    <name evidence="1" type="ORF">ACFFPI_07545</name>
</gene>
<evidence type="ECO:0000313" key="1">
    <source>
        <dbReference type="EMBL" id="MFB9714009.1"/>
    </source>
</evidence>
<dbReference type="Proteomes" id="UP001589536">
    <property type="component" value="Unassembled WGS sequence"/>
</dbReference>
<sequence length="111" mass="13057">MTAAEYLAFVRQEKDPFKLRVFCRWQAIRLWDDENPEIREEAKQFAATAKTLVGVCQLRVDLEWNALLRAQSSWKRRKFVLGREAWWQARLAELEASAEAELAEMAADWVK</sequence>
<dbReference type="RefSeq" id="WP_376953978.1">
    <property type="nucleotide sequence ID" value="NZ_JBHMBH010000019.1"/>
</dbReference>
<protein>
    <submittedName>
        <fullName evidence="1">Uncharacterized protein</fullName>
    </submittedName>
</protein>
<dbReference type="EMBL" id="JBHMBH010000019">
    <property type="protein sequence ID" value="MFB9714009.1"/>
    <property type="molecule type" value="Genomic_DNA"/>
</dbReference>
<keyword evidence="2" id="KW-1185">Reference proteome</keyword>
<accession>A0ABV5UQA9</accession>
<organism evidence="1 2">
    <name type="scientific">Arthrobacter methylotrophus</name>
    <dbReference type="NCBI Taxonomy" id="121291"/>
    <lineage>
        <taxon>Bacteria</taxon>
        <taxon>Bacillati</taxon>
        <taxon>Actinomycetota</taxon>
        <taxon>Actinomycetes</taxon>
        <taxon>Micrococcales</taxon>
        <taxon>Micrococcaceae</taxon>
        <taxon>Arthrobacter</taxon>
    </lineage>
</organism>
<proteinExistence type="predicted"/>
<comment type="caution">
    <text evidence="1">The sequence shown here is derived from an EMBL/GenBank/DDBJ whole genome shotgun (WGS) entry which is preliminary data.</text>
</comment>
<name>A0ABV5UQA9_9MICC</name>